<dbReference type="GeneID" id="78404790"/>
<dbReference type="PANTHER" id="PTHR46401:SF2">
    <property type="entry name" value="GLYCOSYLTRANSFERASE WBBK-RELATED"/>
    <property type="match status" value="1"/>
</dbReference>
<keyword evidence="4" id="KW-0328">Glycosyltransferase</keyword>
<accession>S0F5M5</accession>
<dbReference type="AlphaFoldDB" id="S0F5M5"/>
<keyword evidence="1 4" id="KW-0808">Transferase</keyword>
<dbReference type="OrthoDB" id="9771846at2"/>
<dbReference type="CDD" id="cd03801">
    <property type="entry name" value="GT4_PimA-like"/>
    <property type="match status" value="1"/>
</dbReference>
<dbReference type="HOGENOM" id="CLU_009583_6_1_10"/>
<dbReference type="RefSeq" id="WP_008140852.1">
    <property type="nucleotide sequence ID" value="NZ_EQ973632.1"/>
</dbReference>
<gene>
    <name evidence="4" type="ORF">BACCOPRO_00718</name>
</gene>
<dbReference type="SUPFAM" id="SSF53756">
    <property type="entry name" value="UDP-Glycosyltransferase/glycogen phosphorylase"/>
    <property type="match status" value="1"/>
</dbReference>
<organism evidence="4 5">
    <name type="scientific">Phocaeicola coprophilus DSM 18228 = JCM 13818</name>
    <dbReference type="NCBI Taxonomy" id="547042"/>
    <lineage>
        <taxon>Bacteria</taxon>
        <taxon>Pseudomonadati</taxon>
        <taxon>Bacteroidota</taxon>
        <taxon>Bacteroidia</taxon>
        <taxon>Bacteroidales</taxon>
        <taxon>Bacteroidaceae</taxon>
        <taxon>Phocaeicola</taxon>
    </lineage>
</organism>
<dbReference type="EMBL" id="ACBW01000050">
    <property type="protein sequence ID" value="EEF75235.1"/>
    <property type="molecule type" value="Genomic_DNA"/>
</dbReference>
<comment type="caution">
    <text evidence="4">The sequence shown here is derived from an EMBL/GenBank/DDBJ whole genome shotgun (WGS) entry which is preliminary data.</text>
</comment>
<dbReference type="Pfam" id="PF13439">
    <property type="entry name" value="Glyco_transf_4"/>
    <property type="match status" value="1"/>
</dbReference>
<dbReference type="eggNOG" id="COG0438">
    <property type="taxonomic scope" value="Bacteria"/>
</dbReference>
<dbReference type="GO" id="GO:0016757">
    <property type="term" value="F:glycosyltransferase activity"/>
    <property type="evidence" value="ECO:0007669"/>
    <property type="project" value="UniProtKB-KW"/>
</dbReference>
<dbReference type="STRING" id="547042.BACCOPRO_00718"/>
<evidence type="ECO:0000256" key="1">
    <source>
        <dbReference type="ARBA" id="ARBA00022679"/>
    </source>
</evidence>
<name>S0F5M5_9BACT</name>
<dbReference type="GO" id="GO:0009103">
    <property type="term" value="P:lipopolysaccharide biosynthetic process"/>
    <property type="evidence" value="ECO:0007669"/>
    <property type="project" value="TreeGrafter"/>
</dbReference>
<protein>
    <submittedName>
        <fullName evidence="4">Glycosyltransferase, group 1 family protein</fullName>
        <ecNumber evidence="4">2.4.-.-</ecNumber>
    </submittedName>
</protein>
<proteinExistence type="predicted"/>
<sequence length="366" mass="42151">MKNILITFLFKEGAGPVFTLEMAKGLASNGCNVYVVLSNKISNRSSWEKESTFKKVHFIETGTRQTAIQATIRFFLVEQFRIRKQYKSIHFDYVISTFYHPWASTLLNCFNGKKIVICHDPIHHTGVKLTERLMTTLYIKKADDIIVLTKSFIPIVEQRFKFSLHNIHYMPHGRMTEYAKQAESHFSNIEQVTNKNIKFLFFGRIEKYKGLHVLANAYKQLVTIYNKIELIVAGSGDFNEYVNDFKNLPNTKIINSYIPDEQIQSFFDKPNTILVLPYLDASQSGVIPIALEYGVPIIASNTGGLKEQLNDGKIGFFCSPNDEQSLKEQMQYLIEHPDVIKDEKDKIKSYLQQLNWDVITKPLLSI</sequence>
<dbReference type="Gene3D" id="3.40.50.2000">
    <property type="entry name" value="Glycogen Phosphorylase B"/>
    <property type="match status" value="2"/>
</dbReference>
<evidence type="ECO:0000313" key="4">
    <source>
        <dbReference type="EMBL" id="EEF75235.1"/>
    </source>
</evidence>
<keyword evidence="5" id="KW-1185">Reference proteome</keyword>
<dbReference type="Pfam" id="PF00534">
    <property type="entry name" value="Glycos_transf_1"/>
    <property type="match status" value="1"/>
</dbReference>
<dbReference type="PANTHER" id="PTHR46401">
    <property type="entry name" value="GLYCOSYLTRANSFERASE WBBK-RELATED"/>
    <property type="match status" value="1"/>
</dbReference>
<dbReference type="EC" id="2.4.-.-" evidence="4"/>
<dbReference type="InterPro" id="IPR001296">
    <property type="entry name" value="Glyco_trans_1"/>
</dbReference>
<evidence type="ECO:0000313" key="5">
    <source>
        <dbReference type="Proteomes" id="UP000014073"/>
    </source>
</evidence>
<reference evidence="4 5" key="1">
    <citation type="submission" date="2008-12" db="EMBL/GenBank/DDBJ databases">
        <authorList>
            <person name="Fulton L."/>
            <person name="Clifton S."/>
            <person name="Fulton B."/>
            <person name="Xu J."/>
            <person name="Minx P."/>
            <person name="Pepin K.H."/>
            <person name="Johnson M."/>
            <person name="Bhonagiri V."/>
            <person name="Nash W.E."/>
            <person name="Mardis E.R."/>
            <person name="Wilson R.K."/>
        </authorList>
    </citation>
    <scope>NUCLEOTIDE SEQUENCE [LARGE SCALE GENOMIC DNA]</scope>
    <source>
        <strain evidence="4 5">DSM 18228</strain>
    </source>
</reference>
<feature type="domain" description="Glycosyl transferase family 1" evidence="2">
    <location>
        <begin position="191"/>
        <end position="342"/>
    </location>
</feature>
<dbReference type="InterPro" id="IPR028098">
    <property type="entry name" value="Glyco_trans_4-like_N"/>
</dbReference>
<evidence type="ECO:0000259" key="3">
    <source>
        <dbReference type="Pfam" id="PF13439"/>
    </source>
</evidence>
<feature type="domain" description="Glycosyltransferase subfamily 4-like N-terminal" evidence="3">
    <location>
        <begin position="17"/>
        <end position="173"/>
    </location>
</feature>
<dbReference type="Proteomes" id="UP000014073">
    <property type="component" value="Unassembled WGS sequence"/>
</dbReference>
<evidence type="ECO:0000259" key="2">
    <source>
        <dbReference type="Pfam" id="PF00534"/>
    </source>
</evidence>